<keyword evidence="4" id="KW-1185">Reference proteome</keyword>
<dbReference type="InterPro" id="IPR013766">
    <property type="entry name" value="Thioredoxin_domain"/>
</dbReference>
<dbReference type="GeneID" id="23612279"/>
<feature type="domain" description="Thioredoxin" evidence="2">
    <location>
        <begin position="1"/>
        <end position="64"/>
    </location>
</feature>
<dbReference type="RefSeq" id="XP_011398243.1">
    <property type="nucleotide sequence ID" value="XM_011399941.1"/>
</dbReference>
<protein>
    <submittedName>
        <fullName evidence="3">Thioredoxin</fullName>
    </submittedName>
</protein>
<evidence type="ECO:0000256" key="1">
    <source>
        <dbReference type="ARBA" id="ARBA00023157"/>
    </source>
</evidence>
<proteinExistence type="predicted"/>
<dbReference type="Pfam" id="PF00085">
    <property type="entry name" value="Thioredoxin"/>
    <property type="match status" value="1"/>
</dbReference>
<dbReference type="InterPro" id="IPR036249">
    <property type="entry name" value="Thioredoxin-like_sf"/>
</dbReference>
<sequence length="75" mass="7957">MIAPLYEQLAASHPAINFYKVDIDGEAVRGTVLEQAVSSVPTFVSYRGGKRLDQFSGADRAALQLMVDALSSAAA</sequence>
<dbReference type="PANTHER" id="PTHR46115">
    <property type="entry name" value="THIOREDOXIN-LIKE PROTEIN 1"/>
    <property type="match status" value="1"/>
</dbReference>
<dbReference type="EMBL" id="KL662115">
    <property type="protein sequence ID" value="KFM25350.1"/>
    <property type="molecule type" value="Genomic_DNA"/>
</dbReference>
<dbReference type="Gene3D" id="3.40.30.10">
    <property type="entry name" value="Glutaredoxin"/>
    <property type="match status" value="1"/>
</dbReference>
<dbReference type="KEGG" id="apro:F751_0888"/>
<dbReference type="STRING" id="3075.A0A087SHZ6"/>
<gene>
    <name evidence="3" type="ORF">F751_0888</name>
</gene>
<reference evidence="3 4" key="1">
    <citation type="journal article" date="2014" name="BMC Genomics">
        <title>Oil accumulation mechanisms of the oleaginous microalga Chlorella protothecoides revealed through its genome, transcriptomes, and proteomes.</title>
        <authorList>
            <person name="Gao C."/>
            <person name="Wang Y."/>
            <person name="Shen Y."/>
            <person name="Yan D."/>
            <person name="He X."/>
            <person name="Dai J."/>
            <person name="Wu Q."/>
        </authorList>
    </citation>
    <scope>NUCLEOTIDE SEQUENCE [LARGE SCALE GENOMIC DNA]</scope>
    <source>
        <strain evidence="3 4">0710</strain>
    </source>
</reference>
<dbReference type="OrthoDB" id="2121326at2759"/>
<dbReference type="AlphaFoldDB" id="A0A087SHZ6"/>
<name>A0A087SHZ6_AUXPR</name>
<evidence type="ECO:0000259" key="2">
    <source>
        <dbReference type="Pfam" id="PF00085"/>
    </source>
</evidence>
<dbReference type="SUPFAM" id="SSF52833">
    <property type="entry name" value="Thioredoxin-like"/>
    <property type="match status" value="1"/>
</dbReference>
<accession>A0A087SHZ6</accession>
<dbReference type="CDD" id="cd02947">
    <property type="entry name" value="TRX_family"/>
    <property type="match status" value="1"/>
</dbReference>
<evidence type="ECO:0000313" key="3">
    <source>
        <dbReference type="EMBL" id="KFM25350.1"/>
    </source>
</evidence>
<organism evidence="3 4">
    <name type="scientific">Auxenochlorella protothecoides</name>
    <name type="common">Green microalga</name>
    <name type="synonym">Chlorella protothecoides</name>
    <dbReference type="NCBI Taxonomy" id="3075"/>
    <lineage>
        <taxon>Eukaryota</taxon>
        <taxon>Viridiplantae</taxon>
        <taxon>Chlorophyta</taxon>
        <taxon>core chlorophytes</taxon>
        <taxon>Trebouxiophyceae</taxon>
        <taxon>Chlorellales</taxon>
        <taxon>Chlorellaceae</taxon>
        <taxon>Auxenochlorella</taxon>
    </lineage>
</organism>
<keyword evidence="1" id="KW-1015">Disulfide bond</keyword>
<evidence type="ECO:0000313" key="4">
    <source>
        <dbReference type="Proteomes" id="UP000028924"/>
    </source>
</evidence>
<dbReference type="Proteomes" id="UP000028924">
    <property type="component" value="Unassembled WGS sequence"/>
</dbReference>